<dbReference type="Proteomes" id="UP000217507">
    <property type="component" value="Plasmid Plasmid4 dna"/>
</dbReference>
<feature type="transmembrane region" description="Helical" evidence="7">
    <location>
        <begin position="12"/>
        <end position="34"/>
    </location>
</feature>
<feature type="transmembrane region" description="Helical" evidence="7">
    <location>
        <begin position="166"/>
        <end position="190"/>
    </location>
</feature>
<evidence type="ECO:0000256" key="7">
    <source>
        <dbReference type="SAM" id="Phobius"/>
    </source>
</evidence>
<evidence type="ECO:0000256" key="2">
    <source>
        <dbReference type="ARBA" id="ARBA00022448"/>
    </source>
</evidence>
<keyword evidence="4 7" id="KW-0812">Transmembrane</keyword>
<feature type="transmembrane region" description="Helical" evidence="7">
    <location>
        <begin position="224"/>
        <end position="247"/>
    </location>
</feature>
<dbReference type="PROSITE" id="PS50850">
    <property type="entry name" value="MFS"/>
    <property type="match status" value="1"/>
</dbReference>
<dbReference type="Gene3D" id="1.20.1250.20">
    <property type="entry name" value="MFS general substrate transporter like domains"/>
    <property type="match status" value="1"/>
</dbReference>
<dbReference type="AlphaFoldDB" id="A0A1Z4KX46"/>
<reference evidence="9 10" key="1">
    <citation type="submission" date="2017-06" db="EMBL/GenBank/DDBJ databases">
        <title>Genome sequencing of cyanobaciteial culture collection at National Institute for Environmental Studies (NIES).</title>
        <authorList>
            <person name="Hirose Y."/>
            <person name="Shimura Y."/>
            <person name="Fujisawa T."/>
            <person name="Nakamura Y."/>
            <person name="Kawachi M."/>
        </authorList>
    </citation>
    <scope>NUCLEOTIDE SEQUENCE [LARGE SCALE GENOMIC DNA]</scope>
    <source>
        <strain evidence="9 10">NIES-23</strain>
        <plasmid evidence="10">Plasmid Plasmid4 dna</plasmid>
    </source>
</reference>
<dbReference type="GO" id="GO:0005886">
    <property type="term" value="C:plasma membrane"/>
    <property type="evidence" value="ECO:0007669"/>
    <property type="project" value="UniProtKB-SubCell"/>
</dbReference>
<keyword evidence="3" id="KW-1003">Cell membrane</keyword>
<dbReference type="PANTHER" id="PTHR23513">
    <property type="entry name" value="INTEGRAL MEMBRANE EFFLUX PROTEIN-RELATED"/>
    <property type="match status" value="1"/>
</dbReference>
<feature type="domain" description="Major facilitator superfamily (MFS) profile" evidence="8">
    <location>
        <begin position="12"/>
        <end position="401"/>
    </location>
</feature>
<evidence type="ECO:0000256" key="1">
    <source>
        <dbReference type="ARBA" id="ARBA00004651"/>
    </source>
</evidence>
<evidence type="ECO:0000259" key="8">
    <source>
        <dbReference type="PROSITE" id="PS50850"/>
    </source>
</evidence>
<dbReference type="SUPFAM" id="SSF103473">
    <property type="entry name" value="MFS general substrate transporter"/>
    <property type="match status" value="1"/>
</dbReference>
<feature type="transmembrane region" description="Helical" evidence="7">
    <location>
        <begin position="82"/>
        <end position="104"/>
    </location>
</feature>
<dbReference type="InterPro" id="IPR036259">
    <property type="entry name" value="MFS_trans_sf"/>
</dbReference>
<feature type="transmembrane region" description="Helical" evidence="7">
    <location>
        <begin position="353"/>
        <end position="372"/>
    </location>
</feature>
<dbReference type="InterPro" id="IPR020846">
    <property type="entry name" value="MFS_dom"/>
</dbReference>
<feature type="transmembrane region" description="Helical" evidence="7">
    <location>
        <begin position="289"/>
        <end position="306"/>
    </location>
</feature>
<evidence type="ECO:0000256" key="6">
    <source>
        <dbReference type="ARBA" id="ARBA00023136"/>
    </source>
</evidence>
<protein>
    <submittedName>
        <fullName evidence="9">Antibiotic efflux protein</fullName>
    </submittedName>
</protein>
<feature type="transmembrane region" description="Helical" evidence="7">
    <location>
        <begin position="378"/>
        <end position="397"/>
    </location>
</feature>
<keyword evidence="6 7" id="KW-0472">Membrane</keyword>
<organism evidence="9 10">
    <name type="scientific">Trichormus variabilis NIES-23</name>
    <dbReference type="NCBI Taxonomy" id="1973479"/>
    <lineage>
        <taxon>Bacteria</taxon>
        <taxon>Bacillati</taxon>
        <taxon>Cyanobacteriota</taxon>
        <taxon>Cyanophyceae</taxon>
        <taxon>Nostocales</taxon>
        <taxon>Nostocaceae</taxon>
        <taxon>Trichormus</taxon>
    </lineage>
</organism>
<keyword evidence="5 7" id="KW-1133">Transmembrane helix</keyword>
<proteinExistence type="predicted"/>
<name>A0A1Z4KX46_ANAVA</name>
<dbReference type="Pfam" id="PF05977">
    <property type="entry name" value="MFS_3"/>
    <property type="match status" value="1"/>
</dbReference>
<evidence type="ECO:0000256" key="4">
    <source>
        <dbReference type="ARBA" id="ARBA00022692"/>
    </source>
</evidence>
<accession>A0A1Z4KX46</accession>
<evidence type="ECO:0000313" key="10">
    <source>
        <dbReference type="Proteomes" id="UP000217507"/>
    </source>
</evidence>
<comment type="subcellular location">
    <subcellularLocation>
        <location evidence="1">Cell membrane</location>
        <topology evidence="1">Multi-pass membrane protein</topology>
    </subcellularLocation>
</comment>
<dbReference type="PANTHER" id="PTHR23513:SF6">
    <property type="entry name" value="MAJOR FACILITATOR SUPERFAMILY ASSOCIATED DOMAIN-CONTAINING PROTEIN"/>
    <property type="match status" value="1"/>
</dbReference>
<dbReference type="EMBL" id="AP018220">
    <property type="protein sequence ID" value="BAY73529.1"/>
    <property type="molecule type" value="Genomic_DNA"/>
</dbReference>
<dbReference type="InterPro" id="IPR010290">
    <property type="entry name" value="TM_effector"/>
</dbReference>
<sequence>MWIKNELKRQVNFLALWLASTVSNLGDGLFKWGLPIIATKLTSSPGLVAGLTFALTLSWLLFAIPAGIIVDRIDRRQLMIRASWIRAMIVCISAVAVAMDYFALPVLYLSASLFGICETLVDTAAISIVPSVVPSKKLEWANTLIMSGQTVTNEFIGPLLAGTLTAISITLTLGSSCIAYLIAAISLIFIRGSFKSTRLKYGSVITDIFEGFQLFWHQKLLRTIALLAALMAGCWSAWSSILVVYIITPGPVGLSEFGYGLLVTVLAIGGIIGSILVIPTQRILGRRKILLISFVTMSLMLVTPSVTTNTWIIAATMLLGGIGSTMWNILVYSLRQHLIPSAFLGRFTGVSKFITRGSLPLGSAIAGIIAEIANVRMVFIFSGVISILSVILFLKLITTEALDEAEKQICLS</sequence>
<feature type="transmembrane region" description="Helical" evidence="7">
    <location>
        <begin position="259"/>
        <end position="277"/>
    </location>
</feature>
<feature type="transmembrane region" description="Helical" evidence="7">
    <location>
        <begin position="46"/>
        <end position="70"/>
    </location>
</feature>
<evidence type="ECO:0000256" key="5">
    <source>
        <dbReference type="ARBA" id="ARBA00022989"/>
    </source>
</evidence>
<evidence type="ECO:0000313" key="9">
    <source>
        <dbReference type="EMBL" id="BAY73529.1"/>
    </source>
</evidence>
<gene>
    <name evidence="9" type="ORF">NIES23_63810</name>
</gene>
<evidence type="ECO:0000256" key="3">
    <source>
        <dbReference type="ARBA" id="ARBA00022475"/>
    </source>
</evidence>
<geneLocation type="plasmid" evidence="9">
    <name>plasmid4</name>
</geneLocation>
<dbReference type="GO" id="GO:0022857">
    <property type="term" value="F:transmembrane transporter activity"/>
    <property type="evidence" value="ECO:0007669"/>
    <property type="project" value="InterPro"/>
</dbReference>
<dbReference type="CDD" id="cd06173">
    <property type="entry name" value="MFS_MefA_like"/>
    <property type="match status" value="1"/>
</dbReference>
<feature type="transmembrane region" description="Helical" evidence="7">
    <location>
        <begin position="312"/>
        <end position="332"/>
    </location>
</feature>
<keyword evidence="9" id="KW-0614">Plasmid</keyword>
<keyword evidence="2" id="KW-0813">Transport</keyword>